<protein>
    <submittedName>
        <fullName evidence="5">Lysophospholipase</fullName>
    </submittedName>
</protein>
<evidence type="ECO:0000256" key="1">
    <source>
        <dbReference type="ARBA" id="ARBA00022801"/>
    </source>
</evidence>
<evidence type="ECO:0000313" key="5">
    <source>
        <dbReference type="EMBL" id="EJN58689.1"/>
    </source>
</evidence>
<organism evidence="5 6">
    <name type="scientific">Halogranum salarium B-1</name>
    <dbReference type="NCBI Taxonomy" id="1210908"/>
    <lineage>
        <taxon>Archaea</taxon>
        <taxon>Methanobacteriati</taxon>
        <taxon>Methanobacteriota</taxon>
        <taxon>Stenosarchaea group</taxon>
        <taxon>Halobacteria</taxon>
        <taxon>Halobacteriales</taxon>
        <taxon>Haloferacaceae</taxon>
    </lineage>
</organism>
<dbReference type="InterPro" id="IPR029058">
    <property type="entry name" value="AB_hydrolase_fold"/>
</dbReference>
<reference evidence="5 6" key="1">
    <citation type="journal article" date="2012" name="J. Bacteriol.">
        <title>Draft Genome Sequence of the Extremely Halophilic Archaeon Halogranum salarium B-1T.</title>
        <authorList>
            <person name="Kim K.K."/>
            <person name="Lee K.C."/>
            <person name="Lee J.S."/>
        </authorList>
    </citation>
    <scope>NUCLEOTIDE SEQUENCE [LARGE SCALE GENOMIC DNA]</scope>
    <source>
        <strain evidence="5 6">B-1</strain>
    </source>
</reference>
<dbReference type="InterPro" id="IPR000073">
    <property type="entry name" value="AB_hydrolase_1"/>
</dbReference>
<dbReference type="EMBL" id="ALJD01000008">
    <property type="protein sequence ID" value="EJN58689.1"/>
    <property type="molecule type" value="Genomic_DNA"/>
</dbReference>
<evidence type="ECO:0000256" key="3">
    <source>
        <dbReference type="SAM" id="MobiDB-lite"/>
    </source>
</evidence>
<sequence>MSHTRSLVDDAEDTDDVSPRRPSRESFSKVRVRFDSDGEECVGWLYRPDRPENPPVVVMAPGFGAERTFGYPLVAERLAEHGYAVLLFDYRHFGDSEGEPRNLVSPSRQVADWREAVAAARDFDDVDGSTVVLWGYSFAGGHALSVAAEDPRISAVVAIAPFVDGRAALKSNGIKYSLKAVALGLRDKLQSLVLGPYTVPIVGDPDEFAVINEPGAKAGVFDLVPTGSDWDNECPARSLLALPGYRPATTAEDIRCPTLLVGGTDDDVVSLSTIESVADSVPDVTYLRLQSDHFGYIDDQFEECLSHQLAFLDANL</sequence>
<dbReference type="InterPro" id="IPR050261">
    <property type="entry name" value="FrsA_esterase"/>
</dbReference>
<dbReference type="RefSeq" id="WP_009376144.1">
    <property type="nucleotide sequence ID" value="NZ_ALJD01000008.1"/>
</dbReference>
<dbReference type="PATRIC" id="fig|1210908.3.peg.3032"/>
<feature type="region of interest" description="Disordered" evidence="3">
    <location>
        <begin position="1"/>
        <end position="28"/>
    </location>
</feature>
<dbReference type="eggNOG" id="arCOG01658">
    <property type="taxonomic scope" value="Archaea"/>
</dbReference>
<dbReference type="GO" id="GO:0016788">
    <property type="term" value="F:hydrolase activity, acting on ester bonds"/>
    <property type="evidence" value="ECO:0007669"/>
    <property type="project" value="UniProtKB-ARBA"/>
</dbReference>
<evidence type="ECO:0000256" key="2">
    <source>
        <dbReference type="ARBA" id="ARBA00038115"/>
    </source>
</evidence>
<dbReference type="PANTHER" id="PTHR22946:SF9">
    <property type="entry name" value="POLYKETIDE TRANSFERASE AF380"/>
    <property type="match status" value="1"/>
</dbReference>
<feature type="compositionally biased region" description="Basic and acidic residues" evidence="3">
    <location>
        <begin position="17"/>
        <end position="28"/>
    </location>
</feature>
<accession>J3JEV4</accession>
<proteinExistence type="inferred from homology"/>
<keyword evidence="1" id="KW-0378">Hydrolase</keyword>
<dbReference type="OrthoDB" id="11256at2157"/>
<dbReference type="Gene3D" id="3.40.50.1820">
    <property type="entry name" value="alpha/beta hydrolase"/>
    <property type="match status" value="1"/>
</dbReference>
<evidence type="ECO:0000259" key="4">
    <source>
        <dbReference type="Pfam" id="PF12697"/>
    </source>
</evidence>
<comment type="similarity">
    <text evidence="2">Belongs to the AB hydrolase superfamily. FUS2 hydrolase family.</text>
</comment>
<dbReference type="SUPFAM" id="SSF53474">
    <property type="entry name" value="alpha/beta-Hydrolases"/>
    <property type="match status" value="1"/>
</dbReference>
<name>J3JEV4_9EURY</name>
<feature type="domain" description="AB hydrolase-1" evidence="4">
    <location>
        <begin position="57"/>
        <end position="300"/>
    </location>
</feature>
<dbReference type="PANTHER" id="PTHR22946">
    <property type="entry name" value="DIENELACTONE HYDROLASE DOMAIN-CONTAINING PROTEIN-RELATED"/>
    <property type="match status" value="1"/>
</dbReference>
<comment type="caution">
    <text evidence="5">The sequence shown here is derived from an EMBL/GenBank/DDBJ whole genome shotgun (WGS) entry which is preliminary data.</text>
</comment>
<dbReference type="Proteomes" id="UP000007813">
    <property type="component" value="Unassembled WGS sequence"/>
</dbReference>
<dbReference type="AlphaFoldDB" id="J3JEV4"/>
<evidence type="ECO:0000313" key="6">
    <source>
        <dbReference type="Proteomes" id="UP000007813"/>
    </source>
</evidence>
<gene>
    <name evidence="5" type="ORF">HSB1_31670</name>
</gene>
<dbReference type="PRINTS" id="PR00111">
    <property type="entry name" value="ABHYDROLASE"/>
</dbReference>
<dbReference type="Pfam" id="PF12697">
    <property type="entry name" value="Abhydrolase_6"/>
    <property type="match status" value="1"/>
</dbReference>